<dbReference type="EMBL" id="CP012748">
    <property type="protein sequence ID" value="ALL70756.1"/>
    <property type="molecule type" value="Genomic_DNA"/>
</dbReference>
<accession>A0A0P0RP43</accession>
<dbReference type="AlphaFoldDB" id="A0A0P0RP43"/>
<keyword evidence="1" id="KW-0614">Plasmid</keyword>
<gene>
    <name evidence="1" type="ORF">K788_0004276</name>
</gene>
<sequence>MAALAALTGARSPATAAVHRAVRRSLSLAAVQPFNVYGDDRFSVSSCQRAQFNAEESLWHLVVAARIRDLTEMTLD</sequence>
<dbReference type="Proteomes" id="UP000019146">
    <property type="component" value="Plasmid unnamed"/>
</dbReference>
<evidence type="ECO:0000313" key="1">
    <source>
        <dbReference type="EMBL" id="ALL70756.1"/>
    </source>
</evidence>
<evidence type="ECO:0000313" key="2">
    <source>
        <dbReference type="Proteomes" id="UP000019146"/>
    </source>
</evidence>
<reference evidence="1 2" key="1">
    <citation type="journal article" date="2014" name="Genome Announc.">
        <title>Draft Genome Sequence of the Haloacid-Degrading Burkholderia caribensis Strain MBA4.</title>
        <authorList>
            <person name="Pan Y."/>
            <person name="Kong K.F."/>
            <person name="Tsang J.S."/>
        </authorList>
    </citation>
    <scope>NUCLEOTIDE SEQUENCE [LARGE SCALE GENOMIC DNA]</scope>
    <source>
        <strain evidence="1 2">MBA4</strain>
        <plasmid evidence="2">Plasmid</plasmid>
    </source>
</reference>
<geneLocation type="plasmid" evidence="2"/>
<name>A0A0P0RP43_9BURK</name>
<protein>
    <submittedName>
        <fullName evidence="1">Uncharacterized protein</fullName>
    </submittedName>
</protein>
<proteinExistence type="predicted"/>
<dbReference type="KEGG" id="bcai:K788_0004276"/>
<organism evidence="1 2">
    <name type="scientific">Paraburkholderia caribensis MBA4</name>
    <dbReference type="NCBI Taxonomy" id="1323664"/>
    <lineage>
        <taxon>Bacteria</taxon>
        <taxon>Pseudomonadati</taxon>
        <taxon>Pseudomonadota</taxon>
        <taxon>Betaproteobacteria</taxon>
        <taxon>Burkholderiales</taxon>
        <taxon>Burkholderiaceae</taxon>
        <taxon>Paraburkholderia</taxon>
    </lineage>
</organism>